<accession>A0A381FA19</accession>
<feature type="compositionally biased region" description="Basic and acidic residues" evidence="1">
    <location>
        <begin position="1"/>
        <end position="23"/>
    </location>
</feature>
<evidence type="ECO:0000313" key="2">
    <source>
        <dbReference type="EMBL" id="SIR02099.1"/>
    </source>
</evidence>
<reference evidence="3 5" key="2">
    <citation type="submission" date="2018-06" db="EMBL/GenBank/DDBJ databases">
        <authorList>
            <consortium name="Pathogen Informatics"/>
            <person name="Doyle S."/>
        </authorList>
    </citation>
    <scope>NUCLEOTIDE SEQUENCE [LARGE SCALE GENOMIC DNA]</scope>
    <source>
        <strain evidence="3 5">NCTC13560</strain>
    </source>
</reference>
<dbReference type="KEGG" id="cil:EG358_06635"/>
<evidence type="ECO:0000313" key="5">
    <source>
        <dbReference type="Proteomes" id="UP000255231"/>
    </source>
</evidence>
<dbReference type="Proteomes" id="UP000255231">
    <property type="component" value="Unassembled WGS sequence"/>
</dbReference>
<keyword evidence="4" id="KW-1185">Reference proteome</keyword>
<dbReference type="RefSeq" id="WP_076561785.1">
    <property type="nucleotide sequence ID" value="NZ_CP033929.1"/>
</dbReference>
<organism evidence="3 5">
    <name type="scientific">Chryseobacterium indoltheticum</name>
    <dbReference type="NCBI Taxonomy" id="254"/>
    <lineage>
        <taxon>Bacteria</taxon>
        <taxon>Pseudomonadati</taxon>
        <taxon>Bacteroidota</taxon>
        <taxon>Flavobacteriia</taxon>
        <taxon>Flavobacteriales</taxon>
        <taxon>Weeksellaceae</taxon>
        <taxon>Chryseobacterium group</taxon>
        <taxon>Chryseobacterium</taxon>
    </lineage>
</organism>
<evidence type="ECO:0000313" key="4">
    <source>
        <dbReference type="Proteomes" id="UP000185725"/>
    </source>
</evidence>
<sequence length="322" mass="35130">MITHPEEGTPPRAYTVEEYRCLSESDPGPGEGGGGSTGGGSSSSGSGGDDNTPCNGNGVLTGPQQPGITDPNGCTGIPTMPTLPNPKTDPCVQLSNLGKKDYFKNNMAELNSNVENGTVEKGFILHNDATTPASYIISGSSNNDSNSIDFSAYYSNLSDAQAYSMYGNAHNHLKNDPNHIGVFTPDDLPYLATYGIIETDPQNPVKSLLPVKSIIFVTTDKGFFALKIKDLDGLKAFVNKYGNWTKNKVDDYMKKTFQNRKKYNIRHESTYEEQVSGFLRFIQDESIGIELYEGNKTTMGDWKKLELLNNGTFGFKKIPCNI</sequence>
<dbReference type="EMBL" id="UFVS01000001">
    <property type="protein sequence ID" value="SUX43294.1"/>
    <property type="molecule type" value="Genomic_DNA"/>
</dbReference>
<dbReference type="Proteomes" id="UP000185725">
    <property type="component" value="Unassembled WGS sequence"/>
</dbReference>
<name>A0A381FA19_9FLAO</name>
<dbReference type="OrthoDB" id="1242268at2"/>
<feature type="region of interest" description="Disordered" evidence="1">
    <location>
        <begin position="1"/>
        <end position="77"/>
    </location>
</feature>
<dbReference type="GeneID" id="303673370"/>
<evidence type="ECO:0000256" key="1">
    <source>
        <dbReference type="SAM" id="MobiDB-lite"/>
    </source>
</evidence>
<protein>
    <submittedName>
        <fullName evidence="3">Uncharacterized protein</fullName>
    </submittedName>
</protein>
<feature type="compositionally biased region" description="Gly residues" evidence="1">
    <location>
        <begin position="29"/>
        <end position="48"/>
    </location>
</feature>
<reference evidence="2 4" key="1">
    <citation type="submission" date="2017-01" db="EMBL/GenBank/DDBJ databases">
        <authorList>
            <person name="Varghese N."/>
            <person name="Submissions S."/>
        </authorList>
    </citation>
    <scope>NUCLEOTIDE SEQUENCE [LARGE SCALE GENOMIC DNA]</scope>
    <source>
        <strain evidence="2 4">ATCC 27950</strain>
    </source>
</reference>
<dbReference type="EMBL" id="FTMF01000011">
    <property type="protein sequence ID" value="SIR02099.1"/>
    <property type="molecule type" value="Genomic_DNA"/>
</dbReference>
<gene>
    <name evidence="3" type="ORF">NCTC13560_01934</name>
    <name evidence="2" type="ORF">SAMN05421682_11178</name>
</gene>
<dbReference type="AlphaFoldDB" id="A0A381FA19"/>
<evidence type="ECO:0000313" key="3">
    <source>
        <dbReference type="EMBL" id="SUX43294.1"/>
    </source>
</evidence>
<proteinExistence type="predicted"/>